<evidence type="ECO:0000256" key="4">
    <source>
        <dbReference type="ARBA" id="ARBA00022519"/>
    </source>
</evidence>
<dbReference type="Pfam" id="PF00512">
    <property type="entry name" value="HisKA"/>
    <property type="match status" value="1"/>
</dbReference>
<comment type="caution">
    <text evidence="17">The sequence shown here is derived from an EMBL/GenBank/DDBJ whole genome shotgun (WGS) entry which is preliminary data.</text>
</comment>
<feature type="transmembrane region" description="Helical" evidence="14">
    <location>
        <begin position="136"/>
        <end position="158"/>
    </location>
</feature>
<dbReference type="SUPFAM" id="SSF47384">
    <property type="entry name" value="Homodimeric domain of signal transducing histidine kinase"/>
    <property type="match status" value="1"/>
</dbReference>
<name>A0A1B8HQ67_9GAMM</name>
<dbReference type="AlphaFoldDB" id="A0A1B8HQ67"/>
<keyword evidence="4 14" id="KW-0997">Cell inner membrane</keyword>
<dbReference type="InterPro" id="IPR036890">
    <property type="entry name" value="HATPase_C_sf"/>
</dbReference>
<dbReference type="InterPro" id="IPR036097">
    <property type="entry name" value="HisK_dim/P_sf"/>
</dbReference>
<dbReference type="PROSITE" id="PS50885">
    <property type="entry name" value="HAMP"/>
    <property type="match status" value="1"/>
</dbReference>
<keyword evidence="9 14" id="KW-0418">Kinase</keyword>
<dbReference type="SMART" id="SM00304">
    <property type="entry name" value="HAMP"/>
    <property type="match status" value="1"/>
</dbReference>
<dbReference type="InterPro" id="IPR004358">
    <property type="entry name" value="Sig_transdc_His_kin-like_C"/>
</dbReference>
<dbReference type="FunFam" id="3.30.565.10:FF:000006">
    <property type="entry name" value="Sensor histidine kinase WalK"/>
    <property type="match status" value="1"/>
</dbReference>
<feature type="domain" description="HAMP" evidence="16">
    <location>
        <begin position="190"/>
        <end position="243"/>
    </location>
</feature>
<evidence type="ECO:0000256" key="2">
    <source>
        <dbReference type="ARBA" id="ARBA00004429"/>
    </source>
</evidence>
<dbReference type="GO" id="GO:0005886">
    <property type="term" value="C:plasma membrane"/>
    <property type="evidence" value="ECO:0007669"/>
    <property type="project" value="UniProtKB-SubCell"/>
</dbReference>
<evidence type="ECO:0000256" key="7">
    <source>
        <dbReference type="ARBA" id="ARBA00022692"/>
    </source>
</evidence>
<evidence type="ECO:0000256" key="11">
    <source>
        <dbReference type="ARBA" id="ARBA00022989"/>
    </source>
</evidence>
<dbReference type="GO" id="GO:0000155">
    <property type="term" value="F:phosphorelay sensor kinase activity"/>
    <property type="evidence" value="ECO:0007669"/>
    <property type="project" value="InterPro"/>
</dbReference>
<protein>
    <recommendedName>
        <fullName evidence="14">Sensor protein</fullName>
        <ecNumber evidence="14">2.7.13.3</ecNumber>
    </recommendedName>
</protein>
<keyword evidence="11 14" id="KW-1133">Transmembrane helix</keyword>
<dbReference type="SMART" id="SM00388">
    <property type="entry name" value="HisKA"/>
    <property type="match status" value="1"/>
</dbReference>
<evidence type="ECO:0000256" key="12">
    <source>
        <dbReference type="ARBA" id="ARBA00023012"/>
    </source>
</evidence>
<dbReference type="PANTHER" id="PTHR45436:SF15">
    <property type="entry name" value="SENSOR HISTIDINE KINASE CUSS"/>
    <property type="match status" value="1"/>
</dbReference>
<dbReference type="SUPFAM" id="SSF55874">
    <property type="entry name" value="ATPase domain of HSP90 chaperone/DNA topoisomerase II/histidine kinase"/>
    <property type="match status" value="1"/>
</dbReference>
<keyword evidence="3 14" id="KW-1003">Cell membrane</keyword>
<organism evidence="17 18">
    <name type="scientific">Morganella psychrotolerans</name>
    <dbReference type="NCBI Taxonomy" id="368603"/>
    <lineage>
        <taxon>Bacteria</taxon>
        <taxon>Pseudomonadati</taxon>
        <taxon>Pseudomonadota</taxon>
        <taxon>Gammaproteobacteria</taxon>
        <taxon>Enterobacterales</taxon>
        <taxon>Morganellaceae</taxon>
        <taxon>Morganella</taxon>
    </lineage>
</organism>
<comment type="catalytic activity">
    <reaction evidence="1 14">
        <text>ATP + protein L-histidine = ADP + protein N-phospho-L-histidine.</text>
        <dbReference type="EC" id="2.7.13.3"/>
    </reaction>
</comment>
<dbReference type="InterPro" id="IPR003660">
    <property type="entry name" value="HAMP_dom"/>
</dbReference>
<dbReference type="GO" id="GO:0005524">
    <property type="term" value="F:ATP binding"/>
    <property type="evidence" value="ECO:0007669"/>
    <property type="project" value="UniProtKB-KW"/>
</dbReference>
<dbReference type="InterPro" id="IPR050428">
    <property type="entry name" value="TCS_sensor_his_kinase"/>
</dbReference>
<dbReference type="CDD" id="cd00082">
    <property type="entry name" value="HisKA"/>
    <property type="match status" value="1"/>
</dbReference>
<dbReference type="Proteomes" id="UP000092247">
    <property type="component" value="Unassembled WGS sequence"/>
</dbReference>
<dbReference type="CDD" id="cd06225">
    <property type="entry name" value="HAMP"/>
    <property type="match status" value="1"/>
</dbReference>
<feature type="domain" description="Histidine kinase" evidence="15">
    <location>
        <begin position="251"/>
        <end position="465"/>
    </location>
</feature>
<dbReference type="EMBL" id="LZEX01000001">
    <property type="protein sequence ID" value="OBU11411.1"/>
    <property type="molecule type" value="Genomic_DNA"/>
</dbReference>
<comment type="function">
    <text evidence="14">Member of a two-component regulatory system.</text>
</comment>
<evidence type="ECO:0000259" key="15">
    <source>
        <dbReference type="PROSITE" id="PS50109"/>
    </source>
</evidence>
<evidence type="ECO:0000256" key="3">
    <source>
        <dbReference type="ARBA" id="ARBA00022475"/>
    </source>
</evidence>
<keyword evidence="7 14" id="KW-0812">Transmembrane</keyword>
<dbReference type="EC" id="2.7.13.3" evidence="14"/>
<dbReference type="Pfam" id="PF02518">
    <property type="entry name" value="HATPase_c"/>
    <property type="match status" value="1"/>
</dbReference>
<feature type="transmembrane region" description="Helical" evidence="14">
    <location>
        <begin position="170"/>
        <end position="190"/>
    </location>
</feature>
<reference evidence="17 18" key="1">
    <citation type="submission" date="2016-06" db="EMBL/GenBank/DDBJ databases">
        <authorList>
            <person name="Kjaerup R.B."/>
            <person name="Dalgaard T.S."/>
            <person name="Juul-Madsen H.R."/>
        </authorList>
    </citation>
    <scope>NUCLEOTIDE SEQUENCE [LARGE SCALE GENOMIC DNA]</scope>
    <source>
        <strain evidence="17 18">GCSL-Mp3</strain>
    </source>
</reference>
<dbReference type="NCBIfam" id="TIGR01386">
    <property type="entry name" value="cztS_silS_copS"/>
    <property type="match status" value="1"/>
</dbReference>
<dbReference type="Gene3D" id="6.10.340.10">
    <property type="match status" value="1"/>
</dbReference>
<dbReference type="InterPro" id="IPR003594">
    <property type="entry name" value="HATPase_dom"/>
</dbReference>
<dbReference type="RefSeq" id="WP_067420654.1">
    <property type="nucleotide sequence ID" value="NZ_LZEX01000001.1"/>
</dbReference>
<evidence type="ECO:0000256" key="5">
    <source>
        <dbReference type="ARBA" id="ARBA00022553"/>
    </source>
</evidence>
<dbReference type="PROSITE" id="PS50109">
    <property type="entry name" value="HIS_KIN"/>
    <property type="match status" value="1"/>
</dbReference>
<keyword evidence="6 14" id="KW-0808">Transferase</keyword>
<dbReference type="InterPro" id="IPR003661">
    <property type="entry name" value="HisK_dim/P_dom"/>
</dbReference>
<evidence type="ECO:0000259" key="16">
    <source>
        <dbReference type="PROSITE" id="PS50885"/>
    </source>
</evidence>
<evidence type="ECO:0000256" key="14">
    <source>
        <dbReference type="RuleBase" id="RU364088"/>
    </source>
</evidence>
<keyword evidence="5" id="KW-0597">Phosphoprotein</keyword>
<proteinExistence type="predicted"/>
<evidence type="ECO:0000256" key="13">
    <source>
        <dbReference type="ARBA" id="ARBA00023136"/>
    </source>
</evidence>
<sequence length="476" mass="53736">MIKNKSCRPFSLATRLTFFISLATVTAFVAFTWIMLHSVEKHFAQQDDSDLRQISATVHSILQDNSESAYQRLSTLSSVLNNYPNIAAVLLDKNNKILFQSQNGPDFNTIINSPAFSQKSYDDRVFRWEKENDPTAYRILITPAGAHYTLLISLSINFHLHYIDELKRNLMMTASAISMLIVIIVLFAVYTGHQPLRSVSDKIKNITSEDLTVRLDPENVPIELAQLVISFNHMLGRIEDVFTRQANFSADIAHEIRTPITNLLTQTEIALSQPRTTKELEDILESGMEEYHRLAKMVTDMLFLAQADNNQLIPEQSLLNLHTEAMKVIDYYDIVAEEQGISLMLTGEPAYINGDSVMIRRVINNLLSNAVRYTPPEGTIIIAIKEEDNLITLMVKNPGTPISAEHLPRLFDRLYRIDPARRRNGEGSGIGLAIVKSIVTAHHGRIQAESDEDSTRFIISFPVITVIVPPTNLQFE</sequence>
<keyword evidence="10 14" id="KW-0067">ATP-binding</keyword>
<gene>
    <name evidence="17" type="ORF">AYY17_01350</name>
</gene>
<evidence type="ECO:0000256" key="9">
    <source>
        <dbReference type="ARBA" id="ARBA00022777"/>
    </source>
</evidence>
<dbReference type="InterPro" id="IPR048590">
    <property type="entry name" value="CusS-like_sensor"/>
</dbReference>
<dbReference type="SMART" id="SM00387">
    <property type="entry name" value="HATPase_c"/>
    <property type="match status" value="1"/>
</dbReference>
<comment type="subcellular location">
    <subcellularLocation>
        <location evidence="2">Cell inner membrane</location>
        <topology evidence="2">Multi-pass membrane protein</topology>
    </subcellularLocation>
</comment>
<evidence type="ECO:0000256" key="6">
    <source>
        <dbReference type="ARBA" id="ARBA00022679"/>
    </source>
</evidence>
<dbReference type="PANTHER" id="PTHR45436">
    <property type="entry name" value="SENSOR HISTIDINE KINASE YKOH"/>
    <property type="match status" value="1"/>
</dbReference>
<dbReference type="InterPro" id="IPR006290">
    <property type="entry name" value="CztS_silS_copS"/>
</dbReference>
<dbReference type="STRING" id="368603.AYY16_05120"/>
<dbReference type="InterPro" id="IPR005467">
    <property type="entry name" value="His_kinase_dom"/>
</dbReference>
<keyword evidence="12 14" id="KW-0902">Two-component regulatory system</keyword>
<evidence type="ECO:0000313" key="17">
    <source>
        <dbReference type="EMBL" id="OBU11411.1"/>
    </source>
</evidence>
<keyword evidence="13 14" id="KW-0472">Membrane</keyword>
<dbReference type="Pfam" id="PF21085">
    <property type="entry name" value="CusS"/>
    <property type="match status" value="1"/>
</dbReference>
<evidence type="ECO:0000256" key="10">
    <source>
        <dbReference type="ARBA" id="ARBA00022840"/>
    </source>
</evidence>
<dbReference type="Pfam" id="PF00672">
    <property type="entry name" value="HAMP"/>
    <property type="match status" value="1"/>
</dbReference>
<dbReference type="NCBIfam" id="NF007345">
    <property type="entry name" value="PRK09835.1"/>
    <property type="match status" value="1"/>
</dbReference>
<accession>A0A1B8HQ67</accession>
<dbReference type="FunFam" id="1.10.287.130:FF:000001">
    <property type="entry name" value="Two-component sensor histidine kinase"/>
    <property type="match status" value="1"/>
</dbReference>
<dbReference type="Gene3D" id="1.10.287.130">
    <property type="match status" value="1"/>
</dbReference>
<evidence type="ECO:0000256" key="1">
    <source>
        <dbReference type="ARBA" id="ARBA00000085"/>
    </source>
</evidence>
<evidence type="ECO:0000256" key="8">
    <source>
        <dbReference type="ARBA" id="ARBA00022741"/>
    </source>
</evidence>
<evidence type="ECO:0000313" key="18">
    <source>
        <dbReference type="Proteomes" id="UP000092247"/>
    </source>
</evidence>
<feature type="transmembrane region" description="Helical" evidence="14">
    <location>
        <begin position="12"/>
        <end position="36"/>
    </location>
</feature>
<dbReference type="Gene3D" id="3.30.565.10">
    <property type="entry name" value="Histidine kinase-like ATPase, C-terminal domain"/>
    <property type="match status" value="1"/>
</dbReference>
<dbReference type="PRINTS" id="PR00344">
    <property type="entry name" value="BCTRLSENSOR"/>
</dbReference>
<keyword evidence="8 14" id="KW-0547">Nucleotide-binding</keyword>